<dbReference type="Gene3D" id="3.30.70.270">
    <property type="match status" value="1"/>
</dbReference>
<dbReference type="GO" id="GO:0043709">
    <property type="term" value="P:cell adhesion involved in single-species biofilm formation"/>
    <property type="evidence" value="ECO:0007669"/>
    <property type="project" value="TreeGrafter"/>
</dbReference>
<dbReference type="FunFam" id="3.30.70.270:FF:000001">
    <property type="entry name" value="Diguanylate cyclase domain protein"/>
    <property type="match status" value="1"/>
</dbReference>
<reference evidence="7 8" key="1">
    <citation type="submission" date="2020-06" db="EMBL/GenBank/DDBJ databases">
        <authorList>
            <person name="Duchaud E."/>
        </authorList>
    </citation>
    <scope>NUCLEOTIDE SEQUENCE [LARGE SCALE GENOMIC DNA]</scope>
    <source>
        <strain evidence="7">Alteromonas fortis</strain>
    </source>
</reference>
<evidence type="ECO:0000313" key="7">
    <source>
        <dbReference type="EMBL" id="CAB9495950.1"/>
    </source>
</evidence>
<dbReference type="InterPro" id="IPR000160">
    <property type="entry name" value="GGDEF_dom"/>
</dbReference>
<dbReference type="InterPro" id="IPR035965">
    <property type="entry name" value="PAS-like_dom_sf"/>
</dbReference>
<dbReference type="InterPro" id="IPR000014">
    <property type="entry name" value="PAS"/>
</dbReference>
<dbReference type="PROSITE" id="PS50887">
    <property type="entry name" value="GGDEF"/>
    <property type="match status" value="1"/>
</dbReference>
<dbReference type="InterPro" id="IPR043128">
    <property type="entry name" value="Rev_trsase/Diguanyl_cyclase"/>
</dbReference>
<comment type="catalytic activity">
    <reaction evidence="3">
        <text>2 GTP = 3',3'-c-di-GMP + 2 diphosphate</text>
        <dbReference type="Rhea" id="RHEA:24898"/>
        <dbReference type="ChEBI" id="CHEBI:33019"/>
        <dbReference type="ChEBI" id="CHEBI:37565"/>
        <dbReference type="ChEBI" id="CHEBI:58805"/>
        <dbReference type="EC" id="2.7.7.65"/>
    </reaction>
</comment>
<evidence type="ECO:0000256" key="1">
    <source>
        <dbReference type="ARBA" id="ARBA00001946"/>
    </source>
</evidence>
<gene>
    <name evidence="7" type="ORF">ALFOR1_70332</name>
</gene>
<evidence type="ECO:0000256" key="3">
    <source>
        <dbReference type="ARBA" id="ARBA00034247"/>
    </source>
</evidence>
<dbReference type="AlphaFoldDB" id="A0A6T9Y7P7"/>
<dbReference type="GO" id="GO:0052621">
    <property type="term" value="F:diguanylate cyclase activity"/>
    <property type="evidence" value="ECO:0007669"/>
    <property type="project" value="UniProtKB-EC"/>
</dbReference>
<dbReference type="NCBIfam" id="TIGR00254">
    <property type="entry name" value="GGDEF"/>
    <property type="match status" value="1"/>
</dbReference>
<dbReference type="InterPro" id="IPR013655">
    <property type="entry name" value="PAS_fold_3"/>
</dbReference>
<dbReference type="Pfam" id="PF00990">
    <property type="entry name" value="GGDEF"/>
    <property type="match status" value="1"/>
</dbReference>
<evidence type="ECO:0000259" key="4">
    <source>
        <dbReference type="PROSITE" id="PS50112"/>
    </source>
</evidence>
<dbReference type="InterPro" id="IPR029016">
    <property type="entry name" value="GAF-like_dom_sf"/>
</dbReference>
<dbReference type="InterPro" id="IPR003018">
    <property type="entry name" value="GAF"/>
</dbReference>
<evidence type="ECO:0000259" key="6">
    <source>
        <dbReference type="PROSITE" id="PS50887"/>
    </source>
</evidence>
<dbReference type="NCBIfam" id="TIGR00229">
    <property type="entry name" value="sensory_box"/>
    <property type="match status" value="1"/>
</dbReference>
<dbReference type="Gene3D" id="3.30.450.20">
    <property type="entry name" value="PAS domain"/>
    <property type="match status" value="2"/>
</dbReference>
<dbReference type="Proteomes" id="UP000509458">
    <property type="component" value="Chromosome"/>
</dbReference>
<feature type="domain" description="PAC" evidence="5">
    <location>
        <begin position="379"/>
        <end position="432"/>
    </location>
</feature>
<dbReference type="Pfam" id="PF08447">
    <property type="entry name" value="PAS_3"/>
    <property type="match status" value="1"/>
</dbReference>
<dbReference type="GO" id="GO:0005886">
    <property type="term" value="C:plasma membrane"/>
    <property type="evidence" value="ECO:0007669"/>
    <property type="project" value="TreeGrafter"/>
</dbReference>
<dbReference type="PROSITE" id="PS50113">
    <property type="entry name" value="PAC"/>
    <property type="match status" value="1"/>
</dbReference>
<dbReference type="GO" id="GO:1902201">
    <property type="term" value="P:negative regulation of bacterial-type flagellum-dependent cell motility"/>
    <property type="evidence" value="ECO:0007669"/>
    <property type="project" value="TreeGrafter"/>
</dbReference>
<sequence length="777" mass="87850">MVTITIFIKINEYEHVVVDDQNRLKTIDDFLLSNEVPLDLDDLMMVLAGAYKVPIALIGIVGEFEETFKARYGTTLSKVSREHAFCSHVVEERKQVVVNNAHEDPRFKDNPLVTGEPHICFYAGTPIEINDEIIGAVCLIDTVPREIDAQYLEVLNRIGALVSQHISLSKEHEALKREHGLIEKSPIVLATWRNTTSLRLVHISQNSERVLGISAQDLLCGAVELGDVLTQDAESDFTFAMQAHMEGVETHSCRLQIATPTRTIWVSMISTASFREDGMLYSVQAFLFDTSDQKYVEDKLHKTNQRMRLLLEASELGTWDWNLAADVNQVNKRWCDIVGLEYEYYDTSSRFFRQLIHPADYVKVEKQLNEHIIGESKVFNTTFRMKHTNGTWVWVETYGKTVEFNAAGKAIRVAGIHRDITQRMESELHEKKKTQLLQFINKTRASYLQNNDLTMACQTVLPELIDISDSQFAFIGQMKGEGDASKLFIHAISEIVWDSSSFSQYNEYKKRNLYFDNFDNLFGTTILTGEVTLSNASGSHPSSKGVPQGHPRISRFLGLPIKVKDRVVGMIGLANKFEPYALDDAEFLQPLLDALAGLFYAVELEEARAIAEEKLRKLAMTDSLTGLYNRRAFVDKCHQLSAQSNRVSVAVIDIDHFKKVNDTYGHDAGDQALISVAHLIEEYYVEPDIVSRLGGEEFAIVAISDNKKDEEMRFNKLREAVEKTEVKYKKDTISVTISIGAVFAEDSLNLDFSGLLSKADKLLYTAKKNGRNQVILE</sequence>
<dbReference type="EC" id="2.7.7.65" evidence="2"/>
<evidence type="ECO:0000259" key="5">
    <source>
        <dbReference type="PROSITE" id="PS50113"/>
    </source>
</evidence>
<dbReference type="PROSITE" id="PS50112">
    <property type="entry name" value="PAS"/>
    <property type="match status" value="1"/>
</dbReference>
<dbReference type="SMART" id="SM00267">
    <property type="entry name" value="GGDEF"/>
    <property type="match status" value="1"/>
</dbReference>
<dbReference type="Pfam" id="PF13185">
    <property type="entry name" value="GAF_2"/>
    <property type="match status" value="1"/>
</dbReference>
<protein>
    <recommendedName>
        <fullName evidence="2">diguanylate cyclase</fullName>
        <ecNumber evidence="2">2.7.7.65</ecNumber>
    </recommendedName>
</protein>
<dbReference type="EMBL" id="LR812090">
    <property type="protein sequence ID" value="CAB9495950.1"/>
    <property type="molecule type" value="Genomic_DNA"/>
</dbReference>
<dbReference type="SUPFAM" id="SSF55073">
    <property type="entry name" value="Nucleotide cyclase"/>
    <property type="match status" value="1"/>
</dbReference>
<organism evidence="7 8">
    <name type="scientific">Alteromonas macleodii</name>
    <name type="common">Pseudoalteromonas macleodii</name>
    <dbReference type="NCBI Taxonomy" id="28108"/>
    <lineage>
        <taxon>Bacteria</taxon>
        <taxon>Pseudomonadati</taxon>
        <taxon>Pseudomonadota</taxon>
        <taxon>Gammaproteobacteria</taxon>
        <taxon>Alteromonadales</taxon>
        <taxon>Alteromonadaceae</taxon>
        <taxon>Alteromonas/Salinimonas group</taxon>
        <taxon>Alteromonas</taxon>
    </lineage>
</organism>
<dbReference type="Gene3D" id="3.30.450.40">
    <property type="match status" value="2"/>
</dbReference>
<feature type="domain" description="GGDEF" evidence="6">
    <location>
        <begin position="645"/>
        <end position="777"/>
    </location>
</feature>
<dbReference type="PANTHER" id="PTHR45138">
    <property type="entry name" value="REGULATORY COMPONENTS OF SENSORY TRANSDUCTION SYSTEM"/>
    <property type="match status" value="1"/>
</dbReference>
<dbReference type="SMART" id="SM00065">
    <property type="entry name" value="GAF"/>
    <property type="match status" value="2"/>
</dbReference>
<proteinExistence type="predicted"/>
<evidence type="ECO:0000256" key="2">
    <source>
        <dbReference type="ARBA" id="ARBA00012528"/>
    </source>
</evidence>
<feature type="domain" description="PAS" evidence="4">
    <location>
        <begin position="303"/>
        <end position="375"/>
    </location>
</feature>
<dbReference type="CDD" id="cd00130">
    <property type="entry name" value="PAS"/>
    <property type="match status" value="1"/>
</dbReference>
<comment type="cofactor">
    <cofactor evidence="1">
        <name>Mg(2+)</name>
        <dbReference type="ChEBI" id="CHEBI:18420"/>
    </cofactor>
</comment>
<dbReference type="Pfam" id="PF01590">
    <property type="entry name" value="GAF"/>
    <property type="match status" value="1"/>
</dbReference>
<dbReference type="InterPro" id="IPR050469">
    <property type="entry name" value="Diguanylate_Cyclase"/>
</dbReference>
<dbReference type="SMART" id="SM00091">
    <property type="entry name" value="PAS"/>
    <property type="match status" value="2"/>
</dbReference>
<dbReference type="SMART" id="SM00086">
    <property type="entry name" value="PAC"/>
    <property type="match status" value="1"/>
</dbReference>
<dbReference type="PANTHER" id="PTHR45138:SF9">
    <property type="entry name" value="DIGUANYLATE CYCLASE DGCM-RELATED"/>
    <property type="match status" value="1"/>
</dbReference>
<dbReference type="SUPFAM" id="SSF55785">
    <property type="entry name" value="PYP-like sensor domain (PAS domain)"/>
    <property type="match status" value="2"/>
</dbReference>
<dbReference type="SUPFAM" id="SSF55781">
    <property type="entry name" value="GAF domain-like"/>
    <property type="match status" value="2"/>
</dbReference>
<evidence type="ECO:0000313" key="8">
    <source>
        <dbReference type="Proteomes" id="UP000509458"/>
    </source>
</evidence>
<dbReference type="InterPro" id="IPR001610">
    <property type="entry name" value="PAC"/>
</dbReference>
<dbReference type="InterPro" id="IPR000700">
    <property type="entry name" value="PAS-assoc_C"/>
</dbReference>
<name>A0A6T9Y7P7_ALTMA</name>
<dbReference type="CDD" id="cd01949">
    <property type="entry name" value="GGDEF"/>
    <property type="match status" value="1"/>
</dbReference>
<dbReference type="InterPro" id="IPR029787">
    <property type="entry name" value="Nucleotide_cyclase"/>
</dbReference>
<accession>A0A6T9Y7P7</accession>